<dbReference type="CDD" id="cd02603">
    <property type="entry name" value="HAD_sEH-N_like"/>
    <property type="match status" value="1"/>
</dbReference>
<sequence length="204" mass="22308">MSLSPLTAVIFDVANVIVDWDPRLPLAGRVPEETIEAFLAHEEFWDLNAEADAGVTIAEMIPRVDADMPELSEAFRVYLEHFADSVPATVPGTTEILDELLARGVPTYGLSNWWPENFTVPRAMAPVIGRLRDVVVSGHVGLAKPDPAIFELAAARFGVEPATTLFVDDSLPNIESAAALGFATHHFTHADRLRRDLVDRGLLD</sequence>
<dbReference type="EMBL" id="CP049865">
    <property type="protein sequence ID" value="QIK71124.1"/>
    <property type="molecule type" value="Genomic_DNA"/>
</dbReference>
<dbReference type="PRINTS" id="PR00413">
    <property type="entry name" value="HADHALOGNASE"/>
</dbReference>
<dbReference type="SUPFAM" id="SSF56784">
    <property type="entry name" value="HAD-like"/>
    <property type="match status" value="1"/>
</dbReference>
<dbReference type="KEGG" id="prv:G7070_01010"/>
<proteinExistence type="predicted"/>
<dbReference type="Proteomes" id="UP000501058">
    <property type="component" value="Chromosome"/>
</dbReference>
<dbReference type="SFLD" id="SFLDG01129">
    <property type="entry name" value="C1.5:_HAD__Beta-PGM__Phosphata"/>
    <property type="match status" value="1"/>
</dbReference>
<keyword evidence="2" id="KW-1185">Reference proteome</keyword>
<dbReference type="Pfam" id="PF00702">
    <property type="entry name" value="Hydrolase"/>
    <property type="match status" value="1"/>
</dbReference>
<reference evidence="1 2" key="1">
    <citation type="submission" date="2020-03" db="EMBL/GenBank/DDBJ databases">
        <title>Propioniciclava sp. nov., isolated from Hydrophilus acuminatus.</title>
        <authorList>
            <person name="Hyun D.-W."/>
            <person name="Bae J.-W."/>
        </authorList>
    </citation>
    <scope>NUCLEOTIDE SEQUENCE [LARGE SCALE GENOMIC DNA]</scope>
    <source>
        <strain evidence="1 2">HDW11</strain>
    </source>
</reference>
<name>A0A6G7Y2L6_9ACTN</name>
<dbReference type="SFLD" id="SFLDS00003">
    <property type="entry name" value="Haloacid_Dehalogenase"/>
    <property type="match status" value="1"/>
</dbReference>
<evidence type="ECO:0000313" key="2">
    <source>
        <dbReference type="Proteomes" id="UP000501058"/>
    </source>
</evidence>
<dbReference type="AlphaFoldDB" id="A0A6G7Y2L6"/>
<dbReference type="RefSeq" id="WP_166231179.1">
    <property type="nucleotide sequence ID" value="NZ_CP049865.1"/>
</dbReference>
<dbReference type="PANTHER" id="PTHR43611:SF3">
    <property type="entry name" value="FLAVIN MONONUCLEOTIDE HYDROLASE 1, CHLOROPLATIC"/>
    <property type="match status" value="1"/>
</dbReference>
<dbReference type="NCBIfam" id="TIGR01509">
    <property type="entry name" value="HAD-SF-IA-v3"/>
    <property type="match status" value="1"/>
</dbReference>
<evidence type="ECO:0000313" key="1">
    <source>
        <dbReference type="EMBL" id="QIK71124.1"/>
    </source>
</evidence>
<protein>
    <submittedName>
        <fullName evidence="1">HAD family phosphatase</fullName>
    </submittedName>
</protein>
<organism evidence="1 2">
    <name type="scientific">Propioniciclava coleopterorum</name>
    <dbReference type="NCBI Taxonomy" id="2714937"/>
    <lineage>
        <taxon>Bacteria</taxon>
        <taxon>Bacillati</taxon>
        <taxon>Actinomycetota</taxon>
        <taxon>Actinomycetes</taxon>
        <taxon>Propionibacteriales</taxon>
        <taxon>Propionibacteriaceae</taxon>
        <taxon>Propioniciclava</taxon>
    </lineage>
</organism>
<dbReference type="Gene3D" id="3.40.50.1000">
    <property type="entry name" value="HAD superfamily/HAD-like"/>
    <property type="match status" value="1"/>
</dbReference>
<accession>A0A6G7Y2L6</accession>
<dbReference type="InterPro" id="IPR036412">
    <property type="entry name" value="HAD-like_sf"/>
</dbReference>
<dbReference type="PANTHER" id="PTHR43611">
    <property type="entry name" value="ALPHA-D-GLUCOSE 1-PHOSPHATE PHOSPHATASE"/>
    <property type="match status" value="1"/>
</dbReference>
<dbReference type="InterPro" id="IPR006439">
    <property type="entry name" value="HAD-SF_hydro_IA"/>
</dbReference>
<gene>
    <name evidence="1" type="ORF">G7070_01010</name>
</gene>
<dbReference type="InterPro" id="IPR023214">
    <property type="entry name" value="HAD_sf"/>
</dbReference>